<dbReference type="EMBL" id="CP018099">
    <property type="protein sequence ID" value="APF19481.1"/>
    <property type="molecule type" value="Genomic_DNA"/>
</dbReference>
<evidence type="ECO:0000313" key="4">
    <source>
        <dbReference type="Proteomes" id="UP000183868"/>
    </source>
</evidence>
<accession>H1XQ66</accession>
<dbReference type="STRING" id="880073.Cabys_2733"/>
<keyword evidence="3" id="KW-1185">Reference proteome</keyword>
<organism evidence="2 3">
    <name type="scientific">Caldithrix abyssi DSM 13497</name>
    <dbReference type="NCBI Taxonomy" id="880073"/>
    <lineage>
        <taxon>Bacteria</taxon>
        <taxon>Pseudomonadati</taxon>
        <taxon>Calditrichota</taxon>
        <taxon>Calditrichia</taxon>
        <taxon>Calditrichales</taxon>
        <taxon>Calditrichaceae</taxon>
        <taxon>Caldithrix</taxon>
    </lineage>
</organism>
<name>H1XQ66_CALAY</name>
<proteinExistence type="predicted"/>
<dbReference type="RefSeq" id="WP_006930987.1">
    <property type="nucleotide sequence ID" value="NZ_CM001402.1"/>
</dbReference>
<dbReference type="InParanoid" id="H1XQ66"/>
<dbReference type="EMBL" id="CM001402">
    <property type="protein sequence ID" value="EHO43371.1"/>
    <property type="molecule type" value="Genomic_DNA"/>
</dbReference>
<dbReference type="KEGG" id="caby:Cabys_2733"/>
<evidence type="ECO:0000313" key="1">
    <source>
        <dbReference type="EMBL" id="APF19481.1"/>
    </source>
</evidence>
<gene>
    <name evidence="1" type="ORF">Cabys_2733</name>
    <name evidence="2" type="ORF">Calab_3774</name>
</gene>
<sequence>MKELKAFTECELQFLKETLEKTSGLLFPDDATRFGSLKFHFYSTAKANEYHFQIFWGPHKIFSRKHVQSANKDELLRDLQLALKKSANSIVRAAIQYCEDRLNDFLQIELQPLLNKHGLDLLQLDIKVRQSKKALPAGANGGWPVWCLLMAWTDEFGEFQEFVHKIVFDVQRKMFNISAADIVKQFINYRNSLL</sequence>
<dbReference type="Proteomes" id="UP000004671">
    <property type="component" value="Chromosome"/>
</dbReference>
<reference evidence="2 3" key="1">
    <citation type="submission" date="2011-09" db="EMBL/GenBank/DDBJ databases">
        <title>The permanent draft genome of Caldithrix abyssi DSM 13497.</title>
        <authorList>
            <consortium name="US DOE Joint Genome Institute (JGI-PGF)"/>
            <person name="Lucas S."/>
            <person name="Han J."/>
            <person name="Lapidus A."/>
            <person name="Bruce D."/>
            <person name="Goodwin L."/>
            <person name="Pitluck S."/>
            <person name="Peters L."/>
            <person name="Kyrpides N."/>
            <person name="Mavromatis K."/>
            <person name="Ivanova N."/>
            <person name="Mikhailova N."/>
            <person name="Chertkov O."/>
            <person name="Detter J.C."/>
            <person name="Tapia R."/>
            <person name="Han C."/>
            <person name="Land M."/>
            <person name="Hauser L."/>
            <person name="Markowitz V."/>
            <person name="Cheng J.-F."/>
            <person name="Hugenholtz P."/>
            <person name="Woyke T."/>
            <person name="Wu D."/>
            <person name="Spring S."/>
            <person name="Brambilla E."/>
            <person name="Klenk H.-P."/>
            <person name="Eisen J.A."/>
        </authorList>
    </citation>
    <scope>NUCLEOTIDE SEQUENCE [LARGE SCALE GENOMIC DNA]</scope>
    <source>
        <strain evidence="2 3">DSM 13497</strain>
    </source>
</reference>
<dbReference type="AlphaFoldDB" id="H1XQ66"/>
<dbReference type="PaxDb" id="880073-Calab_3774"/>
<dbReference type="HOGENOM" id="CLU_1400205_0_0_0"/>
<dbReference type="Proteomes" id="UP000183868">
    <property type="component" value="Chromosome"/>
</dbReference>
<protein>
    <submittedName>
        <fullName evidence="2">Uncharacterized protein</fullName>
    </submittedName>
</protein>
<reference evidence="1 4" key="2">
    <citation type="submission" date="2016-11" db="EMBL/GenBank/DDBJ databases">
        <title>Genomic analysis of Caldithrix abyssi and proposal of a novel bacterial phylum Caldithrichaeota.</title>
        <authorList>
            <person name="Kublanov I."/>
            <person name="Sigalova O."/>
            <person name="Gavrilov S."/>
            <person name="Lebedinsky A."/>
            <person name="Ivanova N."/>
            <person name="Daum C."/>
            <person name="Reddy T."/>
            <person name="Klenk H.P."/>
            <person name="Goker M."/>
            <person name="Reva O."/>
            <person name="Miroshnichenko M."/>
            <person name="Kyprides N."/>
            <person name="Woyke T."/>
            <person name="Gelfand M."/>
        </authorList>
    </citation>
    <scope>NUCLEOTIDE SEQUENCE [LARGE SCALE GENOMIC DNA]</scope>
    <source>
        <strain evidence="1 4">LF13</strain>
    </source>
</reference>
<evidence type="ECO:0000313" key="2">
    <source>
        <dbReference type="EMBL" id="EHO43371.1"/>
    </source>
</evidence>
<evidence type="ECO:0000313" key="3">
    <source>
        <dbReference type="Proteomes" id="UP000004671"/>
    </source>
</evidence>